<sequence length="137" mass="15830">MKENPKKKIVEPTNETEQKPNTKDQKDNEASALKGKEKVVDDEEEVEVLSEGEKLIRKKQGVELDNLLRVCQVLEAKNTEADIAKKYKPIIAHLKRMLICYIQEFAKMDVEITAMLKKKLFMQPKEESKDLNKMKLG</sequence>
<proteinExistence type="predicted"/>
<name>A0AA35ZMF4_LACSI</name>
<dbReference type="AlphaFoldDB" id="A0AA35ZMF4"/>
<dbReference type="EMBL" id="OX465083">
    <property type="protein sequence ID" value="CAI9294352.1"/>
    <property type="molecule type" value="Genomic_DNA"/>
</dbReference>
<organism evidence="2 3">
    <name type="scientific">Lactuca saligna</name>
    <name type="common">Willowleaf lettuce</name>
    <dbReference type="NCBI Taxonomy" id="75948"/>
    <lineage>
        <taxon>Eukaryota</taxon>
        <taxon>Viridiplantae</taxon>
        <taxon>Streptophyta</taxon>
        <taxon>Embryophyta</taxon>
        <taxon>Tracheophyta</taxon>
        <taxon>Spermatophyta</taxon>
        <taxon>Magnoliopsida</taxon>
        <taxon>eudicotyledons</taxon>
        <taxon>Gunneridae</taxon>
        <taxon>Pentapetalae</taxon>
        <taxon>asterids</taxon>
        <taxon>campanulids</taxon>
        <taxon>Asterales</taxon>
        <taxon>Asteraceae</taxon>
        <taxon>Cichorioideae</taxon>
        <taxon>Cichorieae</taxon>
        <taxon>Lactucinae</taxon>
        <taxon>Lactuca</taxon>
    </lineage>
</organism>
<dbReference type="Proteomes" id="UP001177003">
    <property type="component" value="Chromosome 7"/>
</dbReference>
<protein>
    <submittedName>
        <fullName evidence="2">Uncharacterized protein</fullName>
    </submittedName>
</protein>
<keyword evidence="3" id="KW-1185">Reference proteome</keyword>
<evidence type="ECO:0000256" key="1">
    <source>
        <dbReference type="SAM" id="MobiDB-lite"/>
    </source>
</evidence>
<accession>A0AA35ZMF4</accession>
<evidence type="ECO:0000313" key="3">
    <source>
        <dbReference type="Proteomes" id="UP001177003"/>
    </source>
</evidence>
<gene>
    <name evidence="2" type="ORF">LSALG_LOCUS33338</name>
</gene>
<feature type="region of interest" description="Disordered" evidence="1">
    <location>
        <begin position="1"/>
        <end position="37"/>
    </location>
</feature>
<evidence type="ECO:0000313" key="2">
    <source>
        <dbReference type="EMBL" id="CAI9294352.1"/>
    </source>
</evidence>
<reference evidence="2" key="1">
    <citation type="submission" date="2023-04" db="EMBL/GenBank/DDBJ databases">
        <authorList>
            <person name="Vijverberg K."/>
            <person name="Xiong W."/>
            <person name="Schranz E."/>
        </authorList>
    </citation>
    <scope>NUCLEOTIDE SEQUENCE</scope>
</reference>